<dbReference type="KEGG" id="alq:C7Y71_006960"/>
<dbReference type="PANTHER" id="PTHR15822:SF4">
    <property type="entry name" value="TYROSYL-DNA PHOSPHODIESTERASE 2"/>
    <property type="match status" value="1"/>
</dbReference>
<keyword evidence="6" id="KW-0378">Hydrolase</keyword>
<organism evidence="11 12">
    <name type="scientific">Pseudoprevotella muciniphila</name>
    <dbReference type="NCBI Taxonomy" id="2133944"/>
    <lineage>
        <taxon>Bacteria</taxon>
        <taxon>Pseudomonadati</taxon>
        <taxon>Bacteroidota</taxon>
        <taxon>Bacteroidia</taxon>
        <taxon>Bacteroidales</taxon>
        <taxon>Prevotellaceae</taxon>
        <taxon>Pseudoprevotella</taxon>
    </lineage>
</organism>
<keyword evidence="9" id="KW-0812">Transmembrane</keyword>
<evidence type="ECO:0000313" key="11">
    <source>
        <dbReference type="EMBL" id="QFQ12778.1"/>
    </source>
</evidence>
<keyword evidence="9" id="KW-0472">Membrane</keyword>
<dbReference type="SUPFAM" id="SSF56219">
    <property type="entry name" value="DNase I-like"/>
    <property type="match status" value="1"/>
</dbReference>
<dbReference type="InterPro" id="IPR036691">
    <property type="entry name" value="Endo/exonu/phosph_ase_sf"/>
</dbReference>
<feature type="transmembrane region" description="Helical" evidence="9">
    <location>
        <begin position="46"/>
        <end position="70"/>
    </location>
</feature>
<evidence type="ECO:0000256" key="2">
    <source>
        <dbReference type="ARBA" id="ARBA00001946"/>
    </source>
</evidence>
<feature type="transmembrane region" description="Helical" evidence="9">
    <location>
        <begin position="20"/>
        <end position="40"/>
    </location>
</feature>
<sequence length="369" mass="41381">MAKRKSNNKWLQRKRDKIVLAFGIVAVVLLLLSSLAVYVNPAGFPVAALFCLAFPFFAVLLIVAIIISLLVNHKLAIVPALGLLMCFPALRNYCPINIFSDKSAVDSIKVLSFNTRNFGGHESDDLGKNYVLSHMMDSKADIICFQEGACERAYYEHVIFPELKKIKYYYSVARSGRYNTIGIFSKFPIIRKEKVNVTGYNIVMAYTLRLNNGDSLLVVNNHLVSNALSEEDRSVYSSVVKGEKKVSQQAVGESSKNILKSLISSAKRRGEQVDSVKLFLDRHKGQSMLVLGDFNDTPVSYAHQRLSDGLTDCFRAAGNGIGRSFNKDAFVVRIDHIFCSKDWEPASCKVERVYTYSDHFPVECVLYKK</sequence>
<evidence type="ECO:0000256" key="3">
    <source>
        <dbReference type="ARBA" id="ARBA00022722"/>
    </source>
</evidence>
<comment type="cofactor">
    <cofactor evidence="2">
        <name>Mg(2+)</name>
        <dbReference type="ChEBI" id="CHEBI:18420"/>
    </cofactor>
</comment>
<accession>A0A5P8E764</accession>
<dbReference type="GO" id="GO:0006281">
    <property type="term" value="P:DNA repair"/>
    <property type="evidence" value="ECO:0007669"/>
    <property type="project" value="UniProtKB-KW"/>
</dbReference>
<dbReference type="InterPro" id="IPR051547">
    <property type="entry name" value="TDP2-like"/>
</dbReference>
<reference evidence="11 12" key="1">
    <citation type="submission" date="2018-11" db="EMBL/GenBank/DDBJ databases">
        <authorList>
            <person name="Na S.W."/>
            <person name="Baik M."/>
        </authorList>
    </citation>
    <scope>NUCLEOTIDE SEQUENCE [LARGE SCALE GENOMIC DNA]</scope>
    <source>
        <strain evidence="11 12">E39</strain>
    </source>
</reference>
<evidence type="ECO:0000313" key="12">
    <source>
        <dbReference type="Proteomes" id="UP000249375"/>
    </source>
</evidence>
<dbReference type="InterPro" id="IPR005135">
    <property type="entry name" value="Endo/exonuclease/phosphatase"/>
</dbReference>
<evidence type="ECO:0000256" key="6">
    <source>
        <dbReference type="ARBA" id="ARBA00022801"/>
    </source>
</evidence>
<protein>
    <recommendedName>
        <fullName evidence="10">Endonuclease/exonuclease/phosphatase domain-containing protein</fullName>
    </recommendedName>
</protein>
<evidence type="ECO:0000259" key="10">
    <source>
        <dbReference type="Pfam" id="PF03372"/>
    </source>
</evidence>
<evidence type="ECO:0000256" key="5">
    <source>
        <dbReference type="ARBA" id="ARBA00022763"/>
    </source>
</evidence>
<keyword evidence="3" id="KW-0540">Nuclease</keyword>
<dbReference type="GO" id="GO:0016787">
    <property type="term" value="F:hydrolase activity"/>
    <property type="evidence" value="ECO:0007669"/>
    <property type="project" value="UniProtKB-KW"/>
</dbReference>
<evidence type="ECO:0000256" key="4">
    <source>
        <dbReference type="ARBA" id="ARBA00022723"/>
    </source>
</evidence>
<keyword evidence="9" id="KW-1133">Transmembrane helix</keyword>
<dbReference type="Gene3D" id="3.60.10.10">
    <property type="entry name" value="Endonuclease/exonuclease/phosphatase"/>
    <property type="match status" value="1"/>
</dbReference>
<dbReference type="OrthoDB" id="635146at2"/>
<keyword evidence="8" id="KW-0234">DNA repair</keyword>
<keyword evidence="5" id="KW-0227">DNA damage</keyword>
<dbReference type="AlphaFoldDB" id="A0A5P8E764"/>
<dbReference type="CDD" id="cd09084">
    <property type="entry name" value="EEP-2"/>
    <property type="match status" value="1"/>
</dbReference>
<feature type="domain" description="Endonuclease/exonuclease/phosphatase" evidence="10">
    <location>
        <begin position="111"/>
        <end position="359"/>
    </location>
</feature>
<dbReference type="Pfam" id="PF03372">
    <property type="entry name" value="Exo_endo_phos"/>
    <property type="match status" value="1"/>
</dbReference>
<dbReference type="RefSeq" id="WP_111898332.1">
    <property type="nucleotide sequence ID" value="NZ_CP033459.1"/>
</dbReference>
<dbReference type="GO" id="GO:0046872">
    <property type="term" value="F:metal ion binding"/>
    <property type="evidence" value="ECO:0007669"/>
    <property type="project" value="UniProtKB-KW"/>
</dbReference>
<dbReference type="EMBL" id="CP033459">
    <property type="protein sequence ID" value="QFQ12778.1"/>
    <property type="molecule type" value="Genomic_DNA"/>
</dbReference>
<comment type="cofactor">
    <cofactor evidence="1">
        <name>Mn(2+)</name>
        <dbReference type="ChEBI" id="CHEBI:29035"/>
    </cofactor>
</comment>
<evidence type="ECO:0000256" key="9">
    <source>
        <dbReference type="SAM" id="Phobius"/>
    </source>
</evidence>
<dbReference type="GO" id="GO:0004518">
    <property type="term" value="F:nuclease activity"/>
    <property type="evidence" value="ECO:0007669"/>
    <property type="project" value="UniProtKB-KW"/>
</dbReference>
<keyword evidence="4" id="KW-0479">Metal-binding</keyword>
<proteinExistence type="predicted"/>
<evidence type="ECO:0000256" key="7">
    <source>
        <dbReference type="ARBA" id="ARBA00022842"/>
    </source>
</evidence>
<gene>
    <name evidence="11" type="ORF">C7Y71_006960</name>
</gene>
<dbReference type="Proteomes" id="UP000249375">
    <property type="component" value="Chromosome"/>
</dbReference>
<keyword evidence="12" id="KW-1185">Reference proteome</keyword>
<name>A0A5P8E764_9BACT</name>
<evidence type="ECO:0000256" key="1">
    <source>
        <dbReference type="ARBA" id="ARBA00001936"/>
    </source>
</evidence>
<keyword evidence="7" id="KW-0460">Magnesium</keyword>
<dbReference type="PANTHER" id="PTHR15822">
    <property type="entry name" value="TRAF AND TNF RECEPTOR-ASSOCIATED PROTEIN"/>
    <property type="match status" value="1"/>
</dbReference>
<evidence type="ECO:0000256" key="8">
    <source>
        <dbReference type="ARBA" id="ARBA00023204"/>
    </source>
</evidence>